<accession>A0A3A8QRJ0</accession>
<dbReference type="UniPathway" id="UPA00391"/>
<evidence type="ECO:0000313" key="13">
    <source>
        <dbReference type="Proteomes" id="UP000267003"/>
    </source>
</evidence>
<evidence type="ECO:0000256" key="4">
    <source>
        <dbReference type="ARBA" id="ARBA00022723"/>
    </source>
</evidence>
<dbReference type="GO" id="GO:0070497">
    <property type="term" value="F:6-carboxytetrahydropterin synthase activity"/>
    <property type="evidence" value="ECO:0007669"/>
    <property type="project" value="UniProtKB-EC"/>
</dbReference>
<dbReference type="PANTHER" id="PTHR12589:SF7">
    <property type="entry name" value="6-PYRUVOYL TETRAHYDROBIOPTERIN SYNTHASE"/>
    <property type="match status" value="1"/>
</dbReference>
<sequence>MTGRRPPSGDCPLKKTPLITEISKEFTFEAAHRLPNVPEGHKCSRVHGHSYRIEITLRGPVHPQFGWIVDFAELNAAWQPLHAQLDHRLLNDVPGLENPTSELLAAWLFERVNVPGTTVARIRVAETCTSSCTVYAAEG</sequence>
<evidence type="ECO:0000256" key="5">
    <source>
        <dbReference type="ARBA" id="ARBA00022785"/>
    </source>
</evidence>
<comment type="similarity">
    <text evidence="2 9">Belongs to the PTPS family. QueD subfamily.</text>
</comment>
<evidence type="ECO:0000256" key="2">
    <source>
        <dbReference type="ARBA" id="ARBA00008900"/>
    </source>
</evidence>
<organism evidence="12 13">
    <name type="scientific">Corallococcus aberystwythensis</name>
    <dbReference type="NCBI Taxonomy" id="2316722"/>
    <lineage>
        <taxon>Bacteria</taxon>
        <taxon>Pseudomonadati</taxon>
        <taxon>Myxococcota</taxon>
        <taxon>Myxococcia</taxon>
        <taxon>Myxococcales</taxon>
        <taxon>Cystobacterineae</taxon>
        <taxon>Myxococcaceae</taxon>
        <taxon>Corallococcus</taxon>
    </lineage>
</organism>
<dbReference type="OrthoDB" id="9804698at2"/>
<dbReference type="PIRSF" id="PIRSF006113">
    <property type="entry name" value="PTP_synth"/>
    <property type="match status" value="1"/>
</dbReference>
<dbReference type="Gene3D" id="3.30.479.10">
    <property type="entry name" value="6-pyruvoyl tetrahydropterin synthase/QueD"/>
    <property type="match status" value="1"/>
</dbReference>
<gene>
    <name evidence="12" type="primary">queD</name>
    <name evidence="12" type="ORF">D7W81_09350</name>
</gene>
<evidence type="ECO:0000256" key="9">
    <source>
        <dbReference type="PIRNR" id="PIRNR006113"/>
    </source>
</evidence>
<comment type="caution">
    <text evidence="12">The sequence shown here is derived from an EMBL/GenBank/DDBJ whole genome shotgun (WGS) entry which is preliminary data.</text>
</comment>
<feature type="binding site" evidence="11">
    <location>
        <position position="49"/>
    </location>
    <ligand>
        <name>Zn(2+)</name>
        <dbReference type="ChEBI" id="CHEBI:29105"/>
    </ligand>
</feature>
<reference evidence="13" key="1">
    <citation type="submission" date="2018-09" db="EMBL/GenBank/DDBJ databases">
        <authorList>
            <person name="Livingstone P.G."/>
            <person name="Whitworth D.E."/>
        </authorList>
    </citation>
    <scope>NUCLEOTIDE SEQUENCE [LARGE SCALE GENOMIC DNA]</scope>
    <source>
        <strain evidence="13">AB050A</strain>
    </source>
</reference>
<dbReference type="Pfam" id="PF01242">
    <property type="entry name" value="PTPS"/>
    <property type="match status" value="1"/>
</dbReference>
<proteinExistence type="inferred from homology"/>
<feature type="binding site" evidence="11">
    <location>
        <position position="32"/>
    </location>
    <ligand>
        <name>Zn(2+)</name>
        <dbReference type="ChEBI" id="CHEBI:29105"/>
    </ligand>
</feature>
<keyword evidence="13" id="KW-1185">Reference proteome</keyword>
<keyword evidence="4 9" id="KW-0479">Metal-binding</keyword>
<keyword evidence="5 9" id="KW-0671">Queuosine biosynthesis</keyword>
<evidence type="ECO:0000256" key="7">
    <source>
        <dbReference type="ARBA" id="ARBA00023239"/>
    </source>
</evidence>
<dbReference type="FunFam" id="3.30.479.10:FF:000001">
    <property type="entry name" value="6-carboxy-5,6,7,8-tetrahydropterin synthase"/>
    <property type="match status" value="1"/>
</dbReference>
<evidence type="ECO:0000256" key="6">
    <source>
        <dbReference type="ARBA" id="ARBA00022833"/>
    </source>
</evidence>
<dbReference type="RefSeq" id="WP_120554994.1">
    <property type="nucleotide sequence ID" value="NZ_RAWK01000043.1"/>
</dbReference>
<comment type="cofactor">
    <cofactor evidence="9 11">
        <name>Zn(2+)</name>
        <dbReference type="ChEBI" id="CHEBI:29105"/>
    </cofactor>
    <text evidence="9 11">Binds 1 zinc ion per subunit.</text>
</comment>
<dbReference type="EMBL" id="RAWK01000043">
    <property type="protein sequence ID" value="RKH70421.1"/>
    <property type="molecule type" value="Genomic_DNA"/>
</dbReference>
<comment type="catalytic activity">
    <reaction evidence="8 9">
        <text>7,8-dihydroneopterin 3'-triphosphate + H2O = 6-carboxy-5,6,7,8-tetrahydropterin + triphosphate + acetaldehyde + 2 H(+)</text>
        <dbReference type="Rhea" id="RHEA:27966"/>
        <dbReference type="ChEBI" id="CHEBI:15343"/>
        <dbReference type="ChEBI" id="CHEBI:15377"/>
        <dbReference type="ChEBI" id="CHEBI:15378"/>
        <dbReference type="ChEBI" id="CHEBI:18036"/>
        <dbReference type="ChEBI" id="CHEBI:58462"/>
        <dbReference type="ChEBI" id="CHEBI:61032"/>
        <dbReference type="EC" id="4.1.2.50"/>
    </reaction>
</comment>
<feature type="active site" description="Proton acceptor" evidence="10">
    <location>
        <position position="43"/>
    </location>
</feature>
<evidence type="ECO:0000256" key="3">
    <source>
        <dbReference type="ARBA" id="ARBA00018141"/>
    </source>
</evidence>
<evidence type="ECO:0000256" key="1">
    <source>
        <dbReference type="ARBA" id="ARBA00005061"/>
    </source>
</evidence>
<name>A0A3A8QRJ0_9BACT</name>
<dbReference type="InterPro" id="IPR007115">
    <property type="entry name" value="6-PTP_synth/QueD"/>
</dbReference>
<dbReference type="InterPro" id="IPR038418">
    <property type="entry name" value="6-PTP_synth/QueD_sf"/>
</dbReference>
<feature type="active site" description="Charge relay system" evidence="10">
    <location>
        <position position="87"/>
    </location>
</feature>
<dbReference type="GO" id="GO:0008616">
    <property type="term" value="P:tRNA queuosine(34) biosynthetic process"/>
    <property type="evidence" value="ECO:0007669"/>
    <property type="project" value="UniProtKB-KW"/>
</dbReference>
<feature type="active site" description="Charge relay system" evidence="10">
    <location>
        <position position="126"/>
    </location>
</feature>
<feature type="binding site" evidence="11">
    <location>
        <position position="47"/>
    </location>
    <ligand>
        <name>Zn(2+)</name>
        <dbReference type="ChEBI" id="CHEBI:29105"/>
    </ligand>
</feature>
<evidence type="ECO:0000256" key="11">
    <source>
        <dbReference type="PIRSR" id="PIRSR006113-2"/>
    </source>
</evidence>
<dbReference type="Proteomes" id="UP000267003">
    <property type="component" value="Unassembled WGS sequence"/>
</dbReference>
<protein>
    <recommendedName>
        <fullName evidence="3 9">6-carboxy-5,6,7,8-tetrahydropterin synthase</fullName>
        <ecNumber evidence="9">4.-.-.-</ecNumber>
    </recommendedName>
</protein>
<dbReference type="EC" id="4.-.-.-" evidence="9"/>
<dbReference type="PANTHER" id="PTHR12589">
    <property type="entry name" value="PYRUVOYL TETRAHYDROBIOPTERIN SYNTHASE"/>
    <property type="match status" value="1"/>
</dbReference>
<keyword evidence="6 9" id="KW-0862">Zinc</keyword>
<evidence type="ECO:0000313" key="12">
    <source>
        <dbReference type="EMBL" id="RKH70421.1"/>
    </source>
</evidence>
<dbReference type="SUPFAM" id="SSF55620">
    <property type="entry name" value="Tetrahydrobiopterin biosynthesis enzymes-like"/>
    <property type="match status" value="1"/>
</dbReference>
<keyword evidence="7 9" id="KW-0456">Lyase</keyword>
<dbReference type="NCBIfam" id="TIGR03367">
    <property type="entry name" value="queuosine_QueD"/>
    <property type="match status" value="1"/>
</dbReference>
<dbReference type="GO" id="GO:0046872">
    <property type="term" value="F:metal ion binding"/>
    <property type="evidence" value="ECO:0007669"/>
    <property type="project" value="UniProtKB-KW"/>
</dbReference>
<evidence type="ECO:0000256" key="8">
    <source>
        <dbReference type="ARBA" id="ARBA00048807"/>
    </source>
</evidence>
<dbReference type="AlphaFoldDB" id="A0A3A8QRJ0"/>
<comment type="pathway">
    <text evidence="1 9">Purine metabolism; 7-cyano-7-deazaguanine biosynthesis.</text>
</comment>
<evidence type="ECO:0000256" key="10">
    <source>
        <dbReference type="PIRSR" id="PIRSR006113-1"/>
    </source>
</evidence>